<dbReference type="Proteomes" id="UP000014760">
    <property type="component" value="Unassembled WGS sequence"/>
</dbReference>
<organism evidence="3">
    <name type="scientific">Capitella teleta</name>
    <name type="common">Polychaete worm</name>
    <dbReference type="NCBI Taxonomy" id="283909"/>
    <lineage>
        <taxon>Eukaryota</taxon>
        <taxon>Metazoa</taxon>
        <taxon>Spiralia</taxon>
        <taxon>Lophotrochozoa</taxon>
        <taxon>Annelida</taxon>
        <taxon>Polychaeta</taxon>
        <taxon>Sedentaria</taxon>
        <taxon>Scolecida</taxon>
        <taxon>Capitellidae</taxon>
        <taxon>Capitella</taxon>
    </lineage>
</organism>
<dbReference type="InterPro" id="IPR006016">
    <property type="entry name" value="UspA"/>
</dbReference>
<dbReference type="AlphaFoldDB" id="R7TWF6"/>
<evidence type="ECO:0000313" key="5">
    <source>
        <dbReference type="Proteomes" id="UP000014760"/>
    </source>
</evidence>
<sequence>MTFKVLIAVDGSIHSEYAVEWYKAHIHDTEYSVVLAHVGEPEVNPSFGFRAGIAIPREQWDLMIKEQEAKVKNLLKKHSDHLKAGGVEHIKCVAESGNAGVRLIEIAEKNKVQMIAIGTRGQGTVARTVLGSVSDYVLHHSSVPVCIIHTPDVKSRSRSGSKVKDSTQM</sequence>
<dbReference type="Pfam" id="PF00582">
    <property type="entry name" value="Usp"/>
    <property type="match status" value="1"/>
</dbReference>
<keyword evidence="1" id="KW-0175">Coiled coil</keyword>
<keyword evidence="5" id="KW-1185">Reference proteome</keyword>
<accession>R7TWF6</accession>
<gene>
    <name evidence="3" type="ORF">CAPTEDRAFT_21340</name>
</gene>
<proteinExistence type="predicted"/>
<feature type="coiled-coil region" evidence="1">
    <location>
        <begin position="57"/>
        <end position="84"/>
    </location>
</feature>
<evidence type="ECO:0000259" key="2">
    <source>
        <dbReference type="Pfam" id="PF00582"/>
    </source>
</evidence>
<evidence type="ECO:0000313" key="3">
    <source>
        <dbReference type="EMBL" id="ELT95771.1"/>
    </source>
</evidence>
<reference evidence="5" key="1">
    <citation type="submission" date="2012-12" db="EMBL/GenBank/DDBJ databases">
        <authorList>
            <person name="Hellsten U."/>
            <person name="Grimwood J."/>
            <person name="Chapman J.A."/>
            <person name="Shapiro H."/>
            <person name="Aerts A."/>
            <person name="Otillar R.P."/>
            <person name="Terry A.Y."/>
            <person name="Boore J.L."/>
            <person name="Simakov O."/>
            <person name="Marletaz F."/>
            <person name="Cho S.-J."/>
            <person name="Edsinger-Gonzales E."/>
            <person name="Havlak P."/>
            <person name="Kuo D.-H."/>
            <person name="Larsson T."/>
            <person name="Lv J."/>
            <person name="Arendt D."/>
            <person name="Savage R."/>
            <person name="Osoegawa K."/>
            <person name="de Jong P."/>
            <person name="Lindberg D.R."/>
            <person name="Seaver E.C."/>
            <person name="Weisblat D.A."/>
            <person name="Putnam N.H."/>
            <person name="Grigoriev I.V."/>
            <person name="Rokhsar D.S."/>
        </authorList>
    </citation>
    <scope>NUCLEOTIDE SEQUENCE</scope>
    <source>
        <strain evidence="5">I ESC-2004</strain>
    </source>
</reference>
<dbReference type="STRING" id="283909.R7TWF6"/>
<evidence type="ECO:0000313" key="4">
    <source>
        <dbReference type="EnsemblMetazoa" id="CapteP21340"/>
    </source>
</evidence>
<dbReference type="CDD" id="cd23659">
    <property type="entry name" value="USP_At3g01520-like"/>
    <property type="match status" value="1"/>
</dbReference>
<reference evidence="3 5" key="2">
    <citation type="journal article" date="2013" name="Nature">
        <title>Insights into bilaterian evolution from three spiralian genomes.</title>
        <authorList>
            <person name="Simakov O."/>
            <person name="Marletaz F."/>
            <person name="Cho S.J."/>
            <person name="Edsinger-Gonzales E."/>
            <person name="Havlak P."/>
            <person name="Hellsten U."/>
            <person name="Kuo D.H."/>
            <person name="Larsson T."/>
            <person name="Lv J."/>
            <person name="Arendt D."/>
            <person name="Savage R."/>
            <person name="Osoegawa K."/>
            <person name="de Jong P."/>
            <person name="Grimwood J."/>
            <person name="Chapman J.A."/>
            <person name="Shapiro H."/>
            <person name="Aerts A."/>
            <person name="Otillar R.P."/>
            <person name="Terry A.Y."/>
            <person name="Boore J.L."/>
            <person name="Grigoriev I.V."/>
            <person name="Lindberg D.R."/>
            <person name="Seaver E.C."/>
            <person name="Weisblat D.A."/>
            <person name="Putnam N.H."/>
            <person name="Rokhsar D.S."/>
        </authorList>
    </citation>
    <scope>NUCLEOTIDE SEQUENCE</scope>
    <source>
        <strain evidence="3 5">I ESC-2004</strain>
    </source>
</reference>
<name>R7TWF6_CAPTE</name>
<dbReference type="PANTHER" id="PTHR46989">
    <property type="entry name" value="USP DOMAIN-CONTAINING PROTEIN"/>
    <property type="match status" value="1"/>
</dbReference>
<protein>
    <recommendedName>
        <fullName evidence="2">UspA domain-containing protein</fullName>
    </recommendedName>
</protein>
<dbReference type="HOGENOM" id="CLU_049301_9_2_1"/>
<dbReference type="EMBL" id="KB309022">
    <property type="protein sequence ID" value="ELT95771.1"/>
    <property type="molecule type" value="Genomic_DNA"/>
</dbReference>
<dbReference type="Gene3D" id="3.40.50.620">
    <property type="entry name" value="HUPs"/>
    <property type="match status" value="1"/>
</dbReference>
<dbReference type="EMBL" id="AMQN01011680">
    <property type="status" value="NOT_ANNOTATED_CDS"/>
    <property type="molecule type" value="Genomic_DNA"/>
</dbReference>
<dbReference type="OrthoDB" id="843225at2759"/>
<evidence type="ECO:0000256" key="1">
    <source>
        <dbReference type="SAM" id="Coils"/>
    </source>
</evidence>
<dbReference type="OMA" id="LGSHENG"/>
<dbReference type="PRINTS" id="PR01438">
    <property type="entry name" value="UNVRSLSTRESS"/>
</dbReference>
<feature type="domain" description="UspA" evidence="2">
    <location>
        <begin position="1"/>
        <end position="149"/>
    </location>
</feature>
<dbReference type="PANTHER" id="PTHR46989:SF3">
    <property type="entry name" value="USPA DOMAIN-CONTAINING PROTEIN"/>
    <property type="match status" value="1"/>
</dbReference>
<dbReference type="InterPro" id="IPR006015">
    <property type="entry name" value="Universal_stress_UspA"/>
</dbReference>
<dbReference type="EnsemblMetazoa" id="CapteT21340">
    <property type="protein sequence ID" value="CapteP21340"/>
    <property type="gene ID" value="CapteG21340"/>
</dbReference>
<dbReference type="InterPro" id="IPR014729">
    <property type="entry name" value="Rossmann-like_a/b/a_fold"/>
</dbReference>
<reference evidence="4" key="3">
    <citation type="submission" date="2015-06" db="UniProtKB">
        <authorList>
            <consortium name="EnsemblMetazoa"/>
        </authorList>
    </citation>
    <scope>IDENTIFICATION</scope>
</reference>
<dbReference type="SUPFAM" id="SSF52402">
    <property type="entry name" value="Adenine nucleotide alpha hydrolases-like"/>
    <property type="match status" value="1"/>
</dbReference>